<evidence type="ECO:0000313" key="4">
    <source>
        <dbReference type="Proteomes" id="UP001596024"/>
    </source>
</evidence>
<keyword evidence="4" id="KW-1185">Reference proteome</keyword>
<dbReference type="PANTHER" id="PTHR43767">
    <property type="entry name" value="LONG-CHAIN-FATTY-ACID--COA LIGASE"/>
    <property type="match status" value="1"/>
</dbReference>
<sequence>MKLDTLNTHPVALFWDAARRFPDHGAACEYDSEGRLIGRIGFYALSERVRSLAAHLASRFPPGARIALSAPNTIDHVAAYLAIQSAGLVWVPLNPSNGPQLNAAALETVKADLVLAGRAEADILRSCAPEVETIPADLPPAPGFEPLVRTPEDTMAIKFTGGSTGEPKGVIQSNRSVMANIINMEDRFGAEGAPVFLACSPLTHGASHFVLPVLARGGRLVLVHKSDPNLLLRLLHDEAVTESFMAPTLILRLCALMDRPVNAPALRRIIYGAAPMPADQLLRAQRTFGPRIAGLYGQTEAPMTIAAITEAELAEPGLANSVGKAGRVCEIAIIGHEGETLRPGQTGEITVKGPLLMDGYLGNRTRTQDTLRRGWLHTGDLGHLDRDGYLFITGRASDMLISGGYNIHPAEIEAALLTLPGIDEACAFAVPDPQWGERLEAAVTPVRGQTLDGAQLMPLARELLGPVKSPKAIHVLARLPRNPVGKVTRSSVRSVVYPSSPDQHASTT</sequence>
<gene>
    <name evidence="3" type="ORF">ACFPB0_02710</name>
</gene>
<dbReference type="InterPro" id="IPR042099">
    <property type="entry name" value="ANL_N_sf"/>
</dbReference>
<protein>
    <submittedName>
        <fullName evidence="3">Class I adenylate-forming enzyme family protein</fullName>
    </submittedName>
</protein>
<evidence type="ECO:0000313" key="3">
    <source>
        <dbReference type="EMBL" id="MFC4724194.1"/>
    </source>
</evidence>
<accession>A0ABV9N9N6</accession>
<comment type="caution">
    <text evidence="3">The sequence shown here is derived from an EMBL/GenBank/DDBJ whole genome shotgun (WGS) entry which is preliminary data.</text>
</comment>
<dbReference type="Proteomes" id="UP001596024">
    <property type="component" value="Unassembled WGS sequence"/>
</dbReference>
<dbReference type="PANTHER" id="PTHR43767:SF1">
    <property type="entry name" value="NONRIBOSOMAL PEPTIDE SYNTHASE PES1 (EUROFUNG)-RELATED"/>
    <property type="match status" value="1"/>
</dbReference>
<dbReference type="InterPro" id="IPR020845">
    <property type="entry name" value="AMP-binding_CS"/>
</dbReference>
<feature type="domain" description="AMP-binding enzyme C-terminal" evidence="2">
    <location>
        <begin position="411"/>
        <end position="486"/>
    </location>
</feature>
<proteinExistence type="predicted"/>
<dbReference type="InterPro" id="IPR045851">
    <property type="entry name" value="AMP-bd_C_sf"/>
</dbReference>
<dbReference type="EMBL" id="JBHSGQ010000001">
    <property type="protein sequence ID" value="MFC4724194.1"/>
    <property type="molecule type" value="Genomic_DNA"/>
</dbReference>
<reference evidence="4" key="1">
    <citation type="journal article" date="2019" name="Int. J. Syst. Evol. Microbiol.">
        <title>The Global Catalogue of Microorganisms (GCM) 10K type strain sequencing project: providing services to taxonomists for standard genome sequencing and annotation.</title>
        <authorList>
            <consortium name="The Broad Institute Genomics Platform"/>
            <consortium name="The Broad Institute Genome Sequencing Center for Infectious Disease"/>
            <person name="Wu L."/>
            <person name="Ma J."/>
        </authorList>
    </citation>
    <scope>NUCLEOTIDE SEQUENCE [LARGE SCALE GENOMIC DNA]</scope>
    <source>
        <strain evidence="4">CCUG 62981</strain>
    </source>
</reference>
<dbReference type="Pfam" id="PF13193">
    <property type="entry name" value="AMP-binding_C"/>
    <property type="match status" value="1"/>
</dbReference>
<dbReference type="Gene3D" id="3.40.50.12780">
    <property type="entry name" value="N-terminal domain of ligase-like"/>
    <property type="match status" value="1"/>
</dbReference>
<feature type="domain" description="AMP-dependent synthetase/ligase" evidence="1">
    <location>
        <begin position="14"/>
        <end position="361"/>
    </location>
</feature>
<dbReference type="Pfam" id="PF00501">
    <property type="entry name" value="AMP-binding"/>
    <property type="match status" value="1"/>
</dbReference>
<dbReference type="Gene3D" id="3.30.300.30">
    <property type="match status" value="1"/>
</dbReference>
<evidence type="ECO:0000259" key="1">
    <source>
        <dbReference type="Pfam" id="PF00501"/>
    </source>
</evidence>
<name>A0ABV9N9N6_9PROT</name>
<dbReference type="InterPro" id="IPR000873">
    <property type="entry name" value="AMP-dep_synth/lig_dom"/>
</dbReference>
<dbReference type="InterPro" id="IPR025110">
    <property type="entry name" value="AMP-bd_C"/>
</dbReference>
<organism evidence="3 4">
    <name type="scientific">Glycocaulis abyssi</name>
    <dbReference type="NCBI Taxonomy" id="1433403"/>
    <lineage>
        <taxon>Bacteria</taxon>
        <taxon>Pseudomonadati</taxon>
        <taxon>Pseudomonadota</taxon>
        <taxon>Alphaproteobacteria</taxon>
        <taxon>Maricaulales</taxon>
        <taxon>Maricaulaceae</taxon>
        <taxon>Glycocaulis</taxon>
    </lineage>
</organism>
<dbReference type="SUPFAM" id="SSF56801">
    <property type="entry name" value="Acetyl-CoA synthetase-like"/>
    <property type="match status" value="1"/>
</dbReference>
<evidence type="ECO:0000259" key="2">
    <source>
        <dbReference type="Pfam" id="PF13193"/>
    </source>
</evidence>
<dbReference type="InterPro" id="IPR050237">
    <property type="entry name" value="ATP-dep_AMP-bd_enzyme"/>
</dbReference>
<dbReference type="RefSeq" id="WP_371394873.1">
    <property type="nucleotide sequence ID" value="NZ_CP163421.1"/>
</dbReference>
<dbReference type="PROSITE" id="PS00455">
    <property type="entry name" value="AMP_BINDING"/>
    <property type="match status" value="1"/>
</dbReference>